<name>A0A139XG29_9CYAN</name>
<protein>
    <submittedName>
        <fullName evidence="1">Uncharacterized protein</fullName>
    </submittedName>
</protein>
<gene>
    <name evidence="1" type="ORF">WA1_00280</name>
</gene>
<proteinExistence type="predicted"/>
<dbReference type="Gene3D" id="2.60.40.10">
    <property type="entry name" value="Immunoglobulins"/>
    <property type="match status" value="1"/>
</dbReference>
<keyword evidence="2" id="KW-1185">Reference proteome</keyword>
<dbReference type="STRING" id="128403.WA1_00280"/>
<accession>A0A139XG29</accession>
<dbReference type="AlphaFoldDB" id="A0A139XG29"/>
<sequence length="194" mass="21853">MERKVTIKSAENRLTVAVSEAQTIEIFDEQGQLMETIRSEKIIAPQIFYLKPGDYTVVTNGKIEQTTVDAEKINVSFPEITQLQVTSDAKDFHKVDGIPEIPADGTSFTTITIQKADIQGNPLTTTKDNDEIFLRTDAGIIKDEKGSQQIRRLELQQGKAAFRLYSEERKRVAKVQVMCADPDVMNTSIHIEFF</sequence>
<dbReference type="Proteomes" id="UP000076925">
    <property type="component" value="Unassembled WGS sequence"/>
</dbReference>
<evidence type="ECO:0000313" key="1">
    <source>
        <dbReference type="EMBL" id="KYC43646.1"/>
    </source>
</evidence>
<dbReference type="InterPro" id="IPR013783">
    <property type="entry name" value="Ig-like_fold"/>
</dbReference>
<dbReference type="OrthoDB" id="771064at2"/>
<comment type="caution">
    <text evidence="1">The sequence shown here is derived from an EMBL/GenBank/DDBJ whole genome shotgun (WGS) entry which is preliminary data.</text>
</comment>
<dbReference type="RefSeq" id="WP_017742235.1">
    <property type="nucleotide sequence ID" value="NZ_KQ976354.1"/>
</dbReference>
<organism evidence="1 2">
    <name type="scientific">Scytonema hofmannii PCC 7110</name>
    <dbReference type="NCBI Taxonomy" id="128403"/>
    <lineage>
        <taxon>Bacteria</taxon>
        <taxon>Bacillati</taxon>
        <taxon>Cyanobacteriota</taxon>
        <taxon>Cyanophyceae</taxon>
        <taxon>Nostocales</taxon>
        <taxon>Scytonemataceae</taxon>
        <taxon>Scytonema</taxon>
    </lineage>
</organism>
<dbReference type="EMBL" id="ANNX02000012">
    <property type="protein sequence ID" value="KYC43646.1"/>
    <property type="molecule type" value="Genomic_DNA"/>
</dbReference>
<reference evidence="1 2" key="1">
    <citation type="journal article" date="2013" name="Genome Biol. Evol.">
        <title>Genomes of Stigonematalean cyanobacteria (subsection V) and the evolution of oxygenic photosynthesis from prokaryotes to plastids.</title>
        <authorList>
            <person name="Dagan T."/>
            <person name="Roettger M."/>
            <person name="Stucken K."/>
            <person name="Landan G."/>
            <person name="Koch R."/>
            <person name="Major P."/>
            <person name="Gould S.B."/>
            <person name="Goremykin V.V."/>
            <person name="Rippka R."/>
            <person name="Tandeau de Marsac N."/>
            <person name="Gugger M."/>
            <person name="Lockhart P.J."/>
            <person name="Allen J.F."/>
            <person name="Brune I."/>
            <person name="Maus I."/>
            <person name="Puhler A."/>
            <person name="Martin W.F."/>
        </authorList>
    </citation>
    <scope>NUCLEOTIDE SEQUENCE [LARGE SCALE GENOMIC DNA]</scope>
    <source>
        <strain evidence="1 2">PCC 7110</strain>
    </source>
</reference>
<evidence type="ECO:0000313" key="2">
    <source>
        <dbReference type="Proteomes" id="UP000076925"/>
    </source>
</evidence>